<accession>A0A838X1W7</accession>
<evidence type="ECO:0000313" key="5">
    <source>
        <dbReference type="Proteomes" id="UP000580709"/>
    </source>
</evidence>
<keyword evidence="1 4" id="KW-0808">Transferase</keyword>
<dbReference type="AlphaFoldDB" id="A0A838X1W7"/>
<dbReference type="CDD" id="cd04301">
    <property type="entry name" value="NAT_SF"/>
    <property type="match status" value="1"/>
</dbReference>
<evidence type="ECO:0000256" key="1">
    <source>
        <dbReference type="ARBA" id="ARBA00022679"/>
    </source>
</evidence>
<evidence type="ECO:0000259" key="3">
    <source>
        <dbReference type="PROSITE" id="PS51186"/>
    </source>
</evidence>
<dbReference type="EMBL" id="JACEOR010000173">
    <property type="protein sequence ID" value="MBA4504697.1"/>
    <property type="molecule type" value="Genomic_DNA"/>
</dbReference>
<keyword evidence="2" id="KW-0012">Acyltransferase</keyword>
<dbReference type="InterPro" id="IPR016181">
    <property type="entry name" value="Acyl_CoA_acyltransferase"/>
</dbReference>
<dbReference type="InterPro" id="IPR000182">
    <property type="entry name" value="GNAT_dom"/>
</dbReference>
<dbReference type="GeneID" id="74902873"/>
<dbReference type="Pfam" id="PF00583">
    <property type="entry name" value="Acetyltransf_1"/>
    <property type="match status" value="1"/>
</dbReference>
<dbReference type="GO" id="GO:0016747">
    <property type="term" value="F:acyltransferase activity, transferring groups other than amino-acyl groups"/>
    <property type="evidence" value="ECO:0007669"/>
    <property type="project" value="InterPro"/>
</dbReference>
<comment type="caution">
    <text evidence="4">The sequence shown here is derived from an EMBL/GenBank/DDBJ whole genome shotgun (WGS) entry which is preliminary data.</text>
</comment>
<evidence type="ECO:0000256" key="2">
    <source>
        <dbReference type="ARBA" id="ARBA00023315"/>
    </source>
</evidence>
<dbReference type="RefSeq" id="WP_144318485.1">
    <property type="nucleotide sequence ID" value="NZ_CP038157.1"/>
</dbReference>
<dbReference type="Gene3D" id="3.40.630.30">
    <property type="match status" value="1"/>
</dbReference>
<dbReference type="SUPFAM" id="SSF55729">
    <property type="entry name" value="Acyl-CoA N-acyltransferases (Nat)"/>
    <property type="match status" value="1"/>
</dbReference>
<protein>
    <submittedName>
        <fullName evidence="4">GNAT family N-acetyltransferase</fullName>
    </submittedName>
</protein>
<evidence type="ECO:0000313" key="4">
    <source>
        <dbReference type="EMBL" id="MBA4504697.1"/>
    </source>
</evidence>
<dbReference type="PANTHER" id="PTHR43877">
    <property type="entry name" value="AMINOALKYLPHOSPHONATE N-ACETYLTRANSFERASE-RELATED-RELATED"/>
    <property type="match status" value="1"/>
</dbReference>
<dbReference type="Proteomes" id="UP000580709">
    <property type="component" value="Unassembled WGS sequence"/>
</dbReference>
<dbReference type="InterPro" id="IPR050832">
    <property type="entry name" value="Bact_Acetyltransf"/>
</dbReference>
<proteinExistence type="predicted"/>
<name>A0A838X1W7_9CORY</name>
<dbReference type="PROSITE" id="PS51186">
    <property type="entry name" value="GNAT"/>
    <property type="match status" value="1"/>
</dbReference>
<reference evidence="4 5" key="1">
    <citation type="submission" date="2020-07" db="EMBL/GenBank/DDBJ databases">
        <authorList>
            <person name="Khare M."/>
        </authorList>
    </citation>
    <scope>NUCLEOTIDE SEQUENCE [LARGE SCALE GENOMIC DNA]</scope>
    <source>
        <strain evidence="4 5">P8776</strain>
    </source>
</reference>
<sequence>MMTVRAAVAEDRDSVVGVWEASGISQPWNDPPHDFDRAVAAENSDVLVVEDSAVSRIAAACIVGDDGHRGWVHMAGVAPDVQRQGVGNLLAHGALDWFRSRGLASAHLLIAQGNTAGEQFWRQVGFFPLEASSWGIRLEP</sequence>
<feature type="domain" description="N-acetyltransferase" evidence="3">
    <location>
        <begin position="2"/>
        <end position="140"/>
    </location>
</feature>
<gene>
    <name evidence="4" type="ORF">H0H28_05020</name>
</gene>
<organism evidence="4 5">
    <name type="scientific">Corynebacterium sanguinis</name>
    <dbReference type="NCBI Taxonomy" id="2594913"/>
    <lineage>
        <taxon>Bacteria</taxon>
        <taxon>Bacillati</taxon>
        <taxon>Actinomycetota</taxon>
        <taxon>Actinomycetes</taxon>
        <taxon>Mycobacteriales</taxon>
        <taxon>Corynebacteriaceae</taxon>
        <taxon>Corynebacterium</taxon>
    </lineage>
</organism>
<keyword evidence="5" id="KW-1185">Reference proteome</keyword>